<name>A0A8T3CZB7_9TELE</name>
<dbReference type="AlphaFoldDB" id="A0A8T3CZB7"/>
<keyword evidence="2" id="KW-0812">Transmembrane</keyword>
<evidence type="ECO:0000256" key="2">
    <source>
        <dbReference type="SAM" id="Phobius"/>
    </source>
</evidence>
<dbReference type="InterPro" id="IPR042842">
    <property type="entry name" value="CD226"/>
</dbReference>
<reference evidence="4" key="1">
    <citation type="submission" date="2021-01" db="EMBL/GenBank/DDBJ databases">
        <authorList>
            <person name="Zahm M."/>
            <person name="Roques C."/>
            <person name="Cabau C."/>
            <person name="Klopp C."/>
            <person name="Donnadieu C."/>
            <person name="Jouanno E."/>
            <person name="Lampietro C."/>
            <person name="Louis A."/>
            <person name="Herpin A."/>
            <person name="Echchiki A."/>
            <person name="Berthelot C."/>
            <person name="Parey E."/>
            <person name="Roest-Crollius H."/>
            <person name="Braasch I."/>
            <person name="Postlethwait J."/>
            <person name="Bobe J."/>
            <person name="Montfort J."/>
            <person name="Bouchez O."/>
            <person name="Begum T."/>
            <person name="Mejri S."/>
            <person name="Adams A."/>
            <person name="Chen W.-J."/>
            <person name="Guiguen Y."/>
        </authorList>
    </citation>
    <scope>NUCLEOTIDE SEQUENCE</scope>
    <source>
        <tissue evidence="4">Blood</tissue>
    </source>
</reference>
<dbReference type="PANTHER" id="PTHR47011">
    <property type="entry name" value="CD226 ANTIGEN"/>
    <property type="match status" value="1"/>
</dbReference>
<feature type="domain" description="Ig-like" evidence="3">
    <location>
        <begin position="22"/>
        <end position="129"/>
    </location>
</feature>
<dbReference type="GO" id="GO:0009897">
    <property type="term" value="C:external side of plasma membrane"/>
    <property type="evidence" value="ECO:0007669"/>
    <property type="project" value="TreeGrafter"/>
</dbReference>
<evidence type="ECO:0000259" key="3">
    <source>
        <dbReference type="PROSITE" id="PS50835"/>
    </source>
</evidence>
<feature type="region of interest" description="Disordered" evidence="1">
    <location>
        <begin position="319"/>
        <end position="339"/>
    </location>
</feature>
<dbReference type="GO" id="GO:0002729">
    <property type="term" value="P:positive regulation of natural killer cell cytokine production"/>
    <property type="evidence" value="ECO:0007669"/>
    <property type="project" value="InterPro"/>
</dbReference>
<evidence type="ECO:0000313" key="5">
    <source>
        <dbReference type="Proteomes" id="UP000829720"/>
    </source>
</evidence>
<accession>A0A8T3CZB7</accession>
<evidence type="ECO:0000256" key="1">
    <source>
        <dbReference type="SAM" id="MobiDB-lite"/>
    </source>
</evidence>
<dbReference type="GO" id="GO:0002891">
    <property type="term" value="P:positive regulation of immunoglobulin mediated immune response"/>
    <property type="evidence" value="ECO:0007669"/>
    <property type="project" value="TreeGrafter"/>
</dbReference>
<dbReference type="Gene3D" id="2.60.40.10">
    <property type="entry name" value="Immunoglobulins"/>
    <property type="match status" value="2"/>
</dbReference>
<feature type="transmembrane region" description="Helical" evidence="2">
    <location>
        <begin position="7"/>
        <end position="26"/>
    </location>
</feature>
<dbReference type="SMART" id="SM00409">
    <property type="entry name" value="IG"/>
    <property type="match status" value="2"/>
</dbReference>
<keyword evidence="2" id="KW-1133">Transmembrane helix</keyword>
<dbReference type="InterPro" id="IPR013783">
    <property type="entry name" value="Ig-like_fold"/>
</dbReference>
<dbReference type="InterPro" id="IPR007110">
    <property type="entry name" value="Ig-like_dom"/>
</dbReference>
<dbReference type="Pfam" id="PF07686">
    <property type="entry name" value="V-set"/>
    <property type="match status" value="2"/>
</dbReference>
<dbReference type="SUPFAM" id="SSF48726">
    <property type="entry name" value="Immunoglobulin"/>
    <property type="match status" value="2"/>
</dbReference>
<keyword evidence="5" id="KW-1185">Reference proteome</keyword>
<dbReference type="GO" id="GO:0050839">
    <property type="term" value="F:cell adhesion molecule binding"/>
    <property type="evidence" value="ECO:0007669"/>
    <property type="project" value="TreeGrafter"/>
</dbReference>
<proteinExistence type="predicted"/>
<keyword evidence="2" id="KW-0472">Membrane</keyword>
<dbReference type="PANTHER" id="PTHR47011:SF1">
    <property type="entry name" value="CD226 ANTIGEN"/>
    <property type="match status" value="1"/>
</dbReference>
<dbReference type="OrthoDB" id="9937217at2759"/>
<dbReference type="PROSITE" id="PS50835">
    <property type="entry name" value="IG_LIKE"/>
    <property type="match status" value="1"/>
</dbReference>
<dbReference type="Proteomes" id="UP000829720">
    <property type="component" value="Unassembled WGS sequence"/>
</dbReference>
<gene>
    <name evidence="4" type="ORF">AGOR_G00175170</name>
</gene>
<dbReference type="EMBL" id="JAERUA010000016">
    <property type="protein sequence ID" value="KAI1889060.1"/>
    <property type="molecule type" value="Genomic_DNA"/>
</dbReference>
<feature type="transmembrane region" description="Helical" evidence="2">
    <location>
        <begin position="255"/>
        <end position="280"/>
    </location>
</feature>
<dbReference type="InterPro" id="IPR003599">
    <property type="entry name" value="Ig_sub"/>
</dbReference>
<organism evidence="4 5">
    <name type="scientific">Albula goreensis</name>
    <dbReference type="NCBI Taxonomy" id="1534307"/>
    <lineage>
        <taxon>Eukaryota</taxon>
        <taxon>Metazoa</taxon>
        <taxon>Chordata</taxon>
        <taxon>Craniata</taxon>
        <taxon>Vertebrata</taxon>
        <taxon>Euteleostomi</taxon>
        <taxon>Actinopterygii</taxon>
        <taxon>Neopterygii</taxon>
        <taxon>Teleostei</taxon>
        <taxon>Albuliformes</taxon>
        <taxon>Albulidae</taxon>
        <taxon>Albula</taxon>
    </lineage>
</organism>
<dbReference type="SMART" id="SM00406">
    <property type="entry name" value="IGv"/>
    <property type="match status" value="1"/>
</dbReference>
<comment type="caution">
    <text evidence="4">The sequence shown here is derived from an EMBL/GenBank/DDBJ whole genome shotgun (WGS) entry which is preliminary data.</text>
</comment>
<protein>
    <recommendedName>
        <fullName evidence="3">Ig-like domain-containing protein</fullName>
    </recommendedName>
</protein>
<dbReference type="InterPro" id="IPR013106">
    <property type="entry name" value="Ig_V-set"/>
</dbReference>
<sequence>MKATQKDCWYFMVLMILLSLIEDVFLKQPDSIVKLEESITLECVCPWSGNLSMISWVQMPGKKHIAAFHPEFGVAISMKDYDGRLKFLRSSLMDGSITISNTTANDTGLYQCSVQTFPKGSWTKDISVEESVRLDWSTPIPEVVEKGNTFILKCNYEHNGSVYRVTFEKVREKSINTMALCNKMEGSVLAVDYRERVMVNCSDILGVGLRLMNVTEEDRGIYRCHFSTRTGVQTTTVSLTVPGKADSAVHLSYEIYMYIYIGAGISGLVLIIMVITMICWHRRKKRRAKARPKLHPMQRRLLNNYEQAALYDRMKKHNKQEESEVYANIPSVPRRTKKT</sequence>
<dbReference type="InterPro" id="IPR036179">
    <property type="entry name" value="Ig-like_dom_sf"/>
</dbReference>
<evidence type="ECO:0000313" key="4">
    <source>
        <dbReference type="EMBL" id="KAI1889060.1"/>
    </source>
</evidence>